<evidence type="ECO:0000313" key="2">
    <source>
        <dbReference type="EMBL" id="KAJ6422512.1"/>
    </source>
</evidence>
<proteinExistence type="predicted"/>
<sequence length="278" mass="31910">MDRADTTKWKGHSKGRFNIAYACNHIRKKKPLNIIANLAWFPDHVPRISFIFWLATRGRLATMDKPHVSNMITSNLCVLCGERPETHAHLFFQCSYSSRVWNAIISKVGIAIPPMRWDCHLQWVASNFHHKGKFDHMMVRHAITSSVYFLWQERNARVFNNKHKEAATLSKEAMMQLRILLLHYKKPIPVRVKECWNYSPSPMEALLVGLCWLLWALAPPWPSQLGASQGAFSSSLWASSPRSSSGAVGLQKITCWAGGFLRLRLGCLWQDRVACRWV</sequence>
<accession>A0AAD6KHL9</accession>
<gene>
    <name evidence="2" type="ORF">OIU84_027471</name>
</gene>
<keyword evidence="3" id="KW-1185">Reference proteome</keyword>
<feature type="domain" description="Reverse transcriptase zinc-binding" evidence="1">
    <location>
        <begin position="17"/>
        <end position="101"/>
    </location>
</feature>
<dbReference type="Pfam" id="PF13966">
    <property type="entry name" value="zf-RVT"/>
    <property type="match status" value="1"/>
</dbReference>
<name>A0AAD6KHL9_9ROSI</name>
<dbReference type="EMBL" id="JAPFFJ010000007">
    <property type="protein sequence ID" value="KAJ6422512.1"/>
    <property type="molecule type" value="Genomic_DNA"/>
</dbReference>
<dbReference type="PANTHER" id="PTHR33116:SF78">
    <property type="entry name" value="OS12G0587133 PROTEIN"/>
    <property type="match status" value="1"/>
</dbReference>
<reference evidence="2 3" key="1">
    <citation type="journal article" date="2023" name="Int. J. Mol. Sci.">
        <title>De Novo Assembly and Annotation of 11 Diverse Shrub Willow (Salix) Genomes Reveals Novel Gene Organization in Sex-Linked Regions.</title>
        <authorList>
            <person name="Hyden B."/>
            <person name="Feng K."/>
            <person name="Yates T.B."/>
            <person name="Jawdy S."/>
            <person name="Cereghino C."/>
            <person name="Smart L.B."/>
            <person name="Muchero W."/>
        </authorList>
    </citation>
    <scope>NUCLEOTIDE SEQUENCE [LARGE SCALE GENOMIC DNA]</scope>
    <source>
        <tissue evidence="2">Shoot tip</tissue>
    </source>
</reference>
<protein>
    <recommendedName>
        <fullName evidence="1">Reverse transcriptase zinc-binding domain-containing protein</fullName>
    </recommendedName>
</protein>
<dbReference type="Proteomes" id="UP001162972">
    <property type="component" value="Chromosome 19"/>
</dbReference>
<evidence type="ECO:0000259" key="1">
    <source>
        <dbReference type="Pfam" id="PF13966"/>
    </source>
</evidence>
<dbReference type="InterPro" id="IPR026960">
    <property type="entry name" value="RVT-Znf"/>
</dbReference>
<dbReference type="AlphaFoldDB" id="A0AAD6KHL9"/>
<organism evidence="2 3">
    <name type="scientific">Salix udensis</name>
    <dbReference type="NCBI Taxonomy" id="889485"/>
    <lineage>
        <taxon>Eukaryota</taxon>
        <taxon>Viridiplantae</taxon>
        <taxon>Streptophyta</taxon>
        <taxon>Embryophyta</taxon>
        <taxon>Tracheophyta</taxon>
        <taxon>Spermatophyta</taxon>
        <taxon>Magnoliopsida</taxon>
        <taxon>eudicotyledons</taxon>
        <taxon>Gunneridae</taxon>
        <taxon>Pentapetalae</taxon>
        <taxon>rosids</taxon>
        <taxon>fabids</taxon>
        <taxon>Malpighiales</taxon>
        <taxon>Salicaceae</taxon>
        <taxon>Saliceae</taxon>
        <taxon>Salix</taxon>
    </lineage>
</organism>
<dbReference type="PANTHER" id="PTHR33116">
    <property type="entry name" value="REVERSE TRANSCRIPTASE ZINC-BINDING DOMAIN-CONTAINING PROTEIN-RELATED-RELATED"/>
    <property type="match status" value="1"/>
</dbReference>
<evidence type="ECO:0000313" key="3">
    <source>
        <dbReference type="Proteomes" id="UP001162972"/>
    </source>
</evidence>
<comment type="caution">
    <text evidence="2">The sequence shown here is derived from an EMBL/GenBank/DDBJ whole genome shotgun (WGS) entry which is preliminary data.</text>
</comment>